<proteinExistence type="predicted"/>
<organism evidence="1 2">
    <name type="scientific">Microbispora bryophytorum</name>
    <dbReference type="NCBI Taxonomy" id="1460882"/>
    <lineage>
        <taxon>Bacteria</taxon>
        <taxon>Bacillati</taxon>
        <taxon>Actinomycetota</taxon>
        <taxon>Actinomycetes</taxon>
        <taxon>Streptosporangiales</taxon>
        <taxon>Streptosporangiaceae</taxon>
        <taxon>Microbispora</taxon>
    </lineage>
</organism>
<dbReference type="AlphaFoldDB" id="A0A8H9LE27"/>
<protein>
    <submittedName>
        <fullName evidence="1">Uncharacterized protein</fullName>
    </submittedName>
</protein>
<sequence length="84" mass="9282">METFPKLVKTSTETFGLPGQAAYAKSVKQMASALRNFRLPGDWAGERDESFTTRLSPVSWDVAETPQLGCTRTLYGAVHKYQGP</sequence>
<dbReference type="EMBL" id="BMMN01000005">
    <property type="protein sequence ID" value="GGO13909.1"/>
    <property type="molecule type" value="Genomic_DNA"/>
</dbReference>
<accession>A0A8H9LE27</accession>
<reference evidence="1" key="2">
    <citation type="submission" date="2020-09" db="EMBL/GenBank/DDBJ databases">
        <authorList>
            <person name="Sun Q."/>
            <person name="Zhou Y."/>
        </authorList>
    </citation>
    <scope>NUCLEOTIDE SEQUENCE</scope>
    <source>
        <strain evidence="1">CGMCC 4.7138</strain>
    </source>
</reference>
<evidence type="ECO:0000313" key="2">
    <source>
        <dbReference type="Proteomes" id="UP000653480"/>
    </source>
</evidence>
<comment type="caution">
    <text evidence="1">The sequence shown here is derived from an EMBL/GenBank/DDBJ whole genome shotgun (WGS) entry which is preliminary data.</text>
</comment>
<keyword evidence="2" id="KW-1185">Reference proteome</keyword>
<name>A0A8H9LE27_9ACTN</name>
<reference evidence="1" key="1">
    <citation type="journal article" date="2014" name="Int. J. Syst. Evol. Microbiol.">
        <title>Complete genome sequence of Corynebacterium casei LMG S-19264T (=DSM 44701T), isolated from a smear-ripened cheese.</title>
        <authorList>
            <consortium name="US DOE Joint Genome Institute (JGI-PGF)"/>
            <person name="Walter F."/>
            <person name="Albersmeier A."/>
            <person name="Kalinowski J."/>
            <person name="Ruckert C."/>
        </authorList>
    </citation>
    <scope>NUCLEOTIDE SEQUENCE</scope>
    <source>
        <strain evidence="1">CGMCC 4.7138</strain>
    </source>
</reference>
<gene>
    <name evidence="1" type="ORF">GCM10011574_33720</name>
</gene>
<evidence type="ECO:0000313" key="1">
    <source>
        <dbReference type="EMBL" id="GGO13909.1"/>
    </source>
</evidence>
<dbReference type="Proteomes" id="UP000653480">
    <property type="component" value="Unassembled WGS sequence"/>
</dbReference>